<gene>
    <name evidence="7" type="ORF">MNBD_UNCLBAC01-763</name>
</gene>
<sequence>MFKYRLYQVALFFFNRCSQKLCYRLAECIADLQYFFSWKDRRAVRSNLKKILPSEEDLAWHTREVFRNFGRYLVDFFQMDRCLDEAYIKKYVDIGGLENIDEVLAQGKGCIAVSAHLGNWELGAGIFGVLGYAPAVVALSHKEKLVNDLFVHQRAKKNISVIPVEKASRQCLEALKKNKVVAIVADRDFHLRGEVMSFLGCKSIIPRGAVNFSRKTGAAIVPIFLTRNGDGRFTLAIEKPIWPSSFLQHKDEKENILDMIKAYLVVIEEKIRRYPSQWLIFREFWTV</sequence>
<evidence type="ECO:0000256" key="6">
    <source>
        <dbReference type="ARBA" id="ARBA00023315"/>
    </source>
</evidence>
<dbReference type="AlphaFoldDB" id="A0A3B1DE61"/>
<evidence type="ECO:0000256" key="1">
    <source>
        <dbReference type="ARBA" id="ARBA00004533"/>
    </source>
</evidence>
<evidence type="ECO:0000256" key="2">
    <source>
        <dbReference type="ARBA" id="ARBA00022475"/>
    </source>
</evidence>
<evidence type="ECO:0000256" key="3">
    <source>
        <dbReference type="ARBA" id="ARBA00022519"/>
    </source>
</evidence>
<dbReference type="Pfam" id="PF03279">
    <property type="entry name" value="Lip_A_acyltrans"/>
    <property type="match status" value="1"/>
</dbReference>
<keyword evidence="2" id="KW-1003">Cell membrane</keyword>
<evidence type="ECO:0008006" key="8">
    <source>
        <dbReference type="Google" id="ProtNLM"/>
    </source>
</evidence>
<comment type="subcellular location">
    <subcellularLocation>
        <location evidence="1">Cell inner membrane</location>
    </subcellularLocation>
</comment>
<reference evidence="7" key="1">
    <citation type="submission" date="2018-06" db="EMBL/GenBank/DDBJ databases">
        <authorList>
            <person name="Zhirakovskaya E."/>
        </authorList>
    </citation>
    <scope>NUCLEOTIDE SEQUENCE</scope>
</reference>
<organism evidence="7">
    <name type="scientific">hydrothermal vent metagenome</name>
    <dbReference type="NCBI Taxonomy" id="652676"/>
    <lineage>
        <taxon>unclassified sequences</taxon>
        <taxon>metagenomes</taxon>
        <taxon>ecological metagenomes</taxon>
    </lineage>
</organism>
<dbReference type="GO" id="GO:1901137">
    <property type="term" value="P:carbohydrate derivative biosynthetic process"/>
    <property type="evidence" value="ECO:0007669"/>
    <property type="project" value="UniProtKB-ARBA"/>
</dbReference>
<evidence type="ECO:0000256" key="5">
    <source>
        <dbReference type="ARBA" id="ARBA00023136"/>
    </source>
</evidence>
<keyword evidence="3" id="KW-0997">Cell inner membrane</keyword>
<evidence type="ECO:0000256" key="4">
    <source>
        <dbReference type="ARBA" id="ARBA00022679"/>
    </source>
</evidence>
<dbReference type="PANTHER" id="PTHR30606">
    <property type="entry name" value="LIPID A BIOSYNTHESIS LAUROYL ACYLTRANSFERASE"/>
    <property type="match status" value="1"/>
</dbReference>
<evidence type="ECO:0000313" key="7">
    <source>
        <dbReference type="EMBL" id="VAX37151.1"/>
    </source>
</evidence>
<dbReference type="EMBL" id="UOGJ01000120">
    <property type="protein sequence ID" value="VAX37151.1"/>
    <property type="molecule type" value="Genomic_DNA"/>
</dbReference>
<protein>
    <recommendedName>
        <fullName evidence="8">Lipid A biosynthesis lauroyl acyltransferase</fullName>
    </recommendedName>
</protein>
<dbReference type="CDD" id="cd07984">
    <property type="entry name" value="LPLAT_LABLAT-like"/>
    <property type="match status" value="1"/>
</dbReference>
<dbReference type="PANTHER" id="PTHR30606:SF10">
    <property type="entry name" value="PHOSPHATIDYLINOSITOL MANNOSIDE ACYLTRANSFERASE"/>
    <property type="match status" value="1"/>
</dbReference>
<keyword evidence="4" id="KW-0808">Transferase</keyword>
<dbReference type="GO" id="GO:0005886">
    <property type="term" value="C:plasma membrane"/>
    <property type="evidence" value="ECO:0007669"/>
    <property type="project" value="UniProtKB-SubCell"/>
</dbReference>
<keyword evidence="6" id="KW-0012">Acyltransferase</keyword>
<dbReference type="InterPro" id="IPR004960">
    <property type="entry name" value="LipA_acyltrans"/>
</dbReference>
<name>A0A3B1DE61_9ZZZZ</name>
<proteinExistence type="predicted"/>
<accession>A0A3B1DE61</accession>
<dbReference type="GO" id="GO:0008610">
    <property type="term" value="P:lipid biosynthetic process"/>
    <property type="evidence" value="ECO:0007669"/>
    <property type="project" value="UniProtKB-ARBA"/>
</dbReference>
<keyword evidence="5" id="KW-0472">Membrane</keyword>
<dbReference type="GO" id="GO:0016746">
    <property type="term" value="F:acyltransferase activity"/>
    <property type="evidence" value="ECO:0007669"/>
    <property type="project" value="UniProtKB-KW"/>
</dbReference>